<sequence length="75" mass="8287">MSKNKKAKRDKAARDAIKKKRKLDPRASKYKNAQLKAVLDGQAHLLYIVTPGSTLEMPPPTEANVQELTDALGDL</sequence>
<accession>A0A8H5MGM2</accession>
<reference evidence="2 3" key="1">
    <citation type="journal article" date="2020" name="ISME J.">
        <title>Uncovering the hidden diversity of litter-decomposition mechanisms in mushroom-forming fungi.</title>
        <authorList>
            <person name="Floudas D."/>
            <person name="Bentzer J."/>
            <person name="Ahren D."/>
            <person name="Johansson T."/>
            <person name="Persson P."/>
            <person name="Tunlid A."/>
        </authorList>
    </citation>
    <scope>NUCLEOTIDE SEQUENCE [LARGE SCALE GENOMIC DNA]</scope>
    <source>
        <strain evidence="2 3">CBS 406.79</strain>
    </source>
</reference>
<proteinExistence type="predicted"/>
<feature type="region of interest" description="Disordered" evidence="1">
    <location>
        <begin position="1"/>
        <end position="29"/>
    </location>
</feature>
<evidence type="ECO:0000256" key="1">
    <source>
        <dbReference type="SAM" id="MobiDB-lite"/>
    </source>
</evidence>
<organism evidence="2 3">
    <name type="scientific">Collybiopsis confluens</name>
    <dbReference type="NCBI Taxonomy" id="2823264"/>
    <lineage>
        <taxon>Eukaryota</taxon>
        <taxon>Fungi</taxon>
        <taxon>Dikarya</taxon>
        <taxon>Basidiomycota</taxon>
        <taxon>Agaricomycotina</taxon>
        <taxon>Agaricomycetes</taxon>
        <taxon>Agaricomycetidae</taxon>
        <taxon>Agaricales</taxon>
        <taxon>Marasmiineae</taxon>
        <taxon>Omphalotaceae</taxon>
        <taxon>Collybiopsis</taxon>
    </lineage>
</organism>
<dbReference type="Proteomes" id="UP000518752">
    <property type="component" value="Unassembled WGS sequence"/>
</dbReference>
<protein>
    <submittedName>
        <fullName evidence="2">Uncharacterized protein</fullName>
    </submittedName>
</protein>
<evidence type="ECO:0000313" key="3">
    <source>
        <dbReference type="Proteomes" id="UP000518752"/>
    </source>
</evidence>
<comment type="caution">
    <text evidence="2">The sequence shown here is derived from an EMBL/GenBank/DDBJ whole genome shotgun (WGS) entry which is preliminary data.</text>
</comment>
<gene>
    <name evidence="2" type="ORF">D9757_000562</name>
</gene>
<name>A0A8H5MGM2_9AGAR</name>
<dbReference type="EMBL" id="JAACJN010000002">
    <property type="protein sequence ID" value="KAF5393338.1"/>
    <property type="molecule type" value="Genomic_DNA"/>
</dbReference>
<evidence type="ECO:0000313" key="2">
    <source>
        <dbReference type="EMBL" id="KAF5393338.1"/>
    </source>
</evidence>
<dbReference type="AlphaFoldDB" id="A0A8H5MGM2"/>
<keyword evidence="3" id="KW-1185">Reference proteome</keyword>
<dbReference type="OrthoDB" id="3055505at2759"/>